<evidence type="ECO:0000259" key="2">
    <source>
        <dbReference type="PROSITE" id="PS51159"/>
    </source>
</evidence>
<feature type="compositionally biased region" description="Basic and acidic residues" evidence="1">
    <location>
        <begin position="15"/>
        <end position="26"/>
    </location>
</feature>
<feature type="domain" description="CBM21" evidence="2">
    <location>
        <begin position="423"/>
        <end position="531"/>
    </location>
</feature>
<feature type="compositionally biased region" description="Low complexity" evidence="1">
    <location>
        <begin position="271"/>
        <end position="287"/>
    </location>
</feature>
<dbReference type="WBParaSite" id="TCONS_00013063.p1">
    <property type="protein sequence ID" value="TCONS_00013063.p1"/>
    <property type="gene ID" value="XLOC_008858"/>
</dbReference>
<feature type="region of interest" description="Disordered" evidence="1">
    <location>
        <begin position="268"/>
        <end position="293"/>
    </location>
</feature>
<organism evidence="3 4">
    <name type="scientific">Strongyloides stercoralis</name>
    <name type="common">Threadworm</name>
    <dbReference type="NCBI Taxonomy" id="6248"/>
    <lineage>
        <taxon>Eukaryota</taxon>
        <taxon>Metazoa</taxon>
        <taxon>Ecdysozoa</taxon>
        <taxon>Nematoda</taxon>
        <taxon>Chromadorea</taxon>
        <taxon>Rhabditida</taxon>
        <taxon>Tylenchina</taxon>
        <taxon>Panagrolaimomorpha</taxon>
        <taxon>Strongyloidoidea</taxon>
        <taxon>Strongyloididae</taxon>
        <taxon>Strongyloides</taxon>
    </lineage>
</organism>
<dbReference type="AlphaFoldDB" id="A0AAF5DIR8"/>
<feature type="compositionally biased region" description="Acidic residues" evidence="1">
    <location>
        <begin position="388"/>
        <end position="399"/>
    </location>
</feature>
<dbReference type="Pfam" id="PF03370">
    <property type="entry name" value="CBM_21"/>
    <property type="match status" value="1"/>
</dbReference>
<evidence type="ECO:0000256" key="1">
    <source>
        <dbReference type="SAM" id="MobiDB-lite"/>
    </source>
</evidence>
<dbReference type="Proteomes" id="UP000035681">
    <property type="component" value="Unplaced"/>
</dbReference>
<dbReference type="InterPro" id="IPR038175">
    <property type="entry name" value="CBM21_dom_sf"/>
</dbReference>
<feature type="compositionally biased region" description="Polar residues" evidence="1">
    <location>
        <begin position="1"/>
        <end position="14"/>
    </location>
</feature>
<dbReference type="PANTHER" id="PTHR12307">
    <property type="entry name" value="PROTEIN PHOSPHATASE 1 REGULATORY SUBUNIT"/>
    <property type="match status" value="1"/>
</dbReference>
<reference evidence="4" key="1">
    <citation type="submission" date="2024-02" db="UniProtKB">
        <authorList>
            <consortium name="WormBaseParasite"/>
        </authorList>
    </citation>
    <scope>IDENTIFICATION</scope>
</reference>
<keyword evidence="3" id="KW-1185">Reference proteome</keyword>
<evidence type="ECO:0000313" key="3">
    <source>
        <dbReference type="Proteomes" id="UP000035681"/>
    </source>
</evidence>
<feature type="region of interest" description="Disordered" evidence="1">
    <location>
        <begin position="1"/>
        <end position="26"/>
    </location>
</feature>
<evidence type="ECO:0000313" key="4">
    <source>
        <dbReference type="WBParaSite" id="TCONS_00013063.p1"/>
    </source>
</evidence>
<dbReference type="InterPro" id="IPR005036">
    <property type="entry name" value="CBM21_dom"/>
</dbReference>
<feature type="region of interest" description="Disordered" evidence="1">
    <location>
        <begin position="370"/>
        <end position="406"/>
    </location>
</feature>
<dbReference type="Gene3D" id="2.60.40.2440">
    <property type="entry name" value="Carbohydrate binding type-21 domain"/>
    <property type="match status" value="1"/>
</dbReference>
<dbReference type="InterPro" id="IPR050782">
    <property type="entry name" value="PP1_regulatory_subunit_3"/>
</dbReference>
<name>A0AAF5DIR8_STRER</name>
<dbReference type="GO" id="GO:0008157">
    <property type="term" value="F:protein phosphatase 1 binding"/>
    <property type="evidence" value="ECO:0007669"/>
    <property type="project" value="TreeGrafter"/>
</dbReference>
<dbReference type="GO" id="GO:2001069">
    <property type="term" value="F:glycogen binding"/>
    <property type="evidence" value="ECO:0007669"/>
    <property type="project" value="TreeGrafter"/>
</dbReference>
<accession>A0AAF5DIR8</accession>
<protein>
    <recommendedName>
        <fullName evidence="2">CBM21 domain-containing protein</fullName>
    </recommendedName>
</protein>
<dbReference type="GO" id="GO:0005979">
    <property type="term" value="P:regulation of glycogen biosynthetic process"/>
    <property type="evidence" value="ECO:0007669"/>
    <property type="project" value="TreeGrafter"/>
</dbReference>
<dbReference type="PANTHER" id="PTHR12307:SF48">
    <property type="entry name" value="PROTEIN PHOSPHATASE 1 REGULATORY SUBUNIT"/>
    <property type="match status" value="1"/>
</dbReference>
<dbReference type="PROSITE" id="PS51159">
    <property type="entry name" value="CBM21"/>
    <property type="match status" value="1"/>
</dbReference>
<proteinExistence type="predicted"/>
<dbReference type="GO" id="GO:0000164">
    <property type="term" value="C:protein phosphatase type 1 complex"/>
    <property type="evidence" value="ECO:0007669"/>
    <property type="project" value="TreeGrafter"/>
</dbReference>
<sequence>MNTTNHINDKSNTISDHDTSETEEGRSNIPLQLVQPTFFSTLPFITVKIYQSKFNYTLHNLIISKLDLLTTITNILLLTKSMLTMKKNNKLKYHAIPILKLIKKINHLLFQDDIIIKANKYCKLNNIHKRSKYLIFYVFKQILLLFHVSRHKDYFYIINGSDMECMSSNVLDYHINSNDVEVAHSAPTSSPSLLANGLFCRPGTFSKASFSDSIIQPIKARSRSESEGLNKYGLIRLSQNSFLDEIEVKKSCHRFPFNNMDNCDCNDESDSAASSGISSSEEQSLSDFDYGTPPDFNHTITENEIISKLKELDNSSSSSSIATILAQNSNTSCSSPSQETSPPSDKKCVKFADELGKELYTIRVMKEPSDYPPRLSPSILRRYRNNNDDSDEFYDSDNSDNEKSKASWTLDFKQPASEYVKFRESLDTNKVALENVVLKNNCHKMTGTIKVVNLSYEKKVFLRLTTDKWKTYKDIYGKYQPSNSKIYDTFCFETEIPKDEKKDDTIEFCICYEADNQQYWDSKNGNNYHLVTEEIILHLDSSEDAYNMKQMNWTHFAAWKNLTNERPYCIFNI</sequence>